<accession>A0AA38I8I9</accession>
<evidence type="ECO:0000313" key="3">
    <source>
        <dbReference type="Proteomes" id="UP001168821"/>
    </source>
</evidence>
<protein>
    <submittedName>
        <fullName evidence="2">Uncharacterized protein</fullName>
    </submittedName>
</protein>
<evidence type="ECO:0000256" key="1">
    <source>
        <dbReference type="SAM" id="MobiDB-lite"/>
    </source>
</evidence>
<feature type="compositionally biased region" description="Low complexity" evidence="1">
    <location>
        <begin position="30"/>
        <end position="48"/>
    </location>
</feature>
<dbReference type="EMBL" id="JALNTZ010000006">
    <property type="protein sequence ID" value="KAJ3649647.1"/>
    <property type="molecule type" value="Genomic_DNA"/>
</dbReference>
<comment type="caution">
    <text evidence="2">The sequence shown here is derived from an EMBL/GenBank/DDBJ whole genome shotgun (WGS) entry which is preliminary data.</text>
</comment>
<gene>
    <name evidence="2" type="ORF">Zmor_021376</name>
</gene>
<feature type="region of interest" description="Disordered" evidence="1">
    <location>
        <begin position="1"/>
        <end position="80"/>
    </location>
</feature>
<name>A0AA38I8I9_9CUCU</name>
<organism evidence="2 3">
    <name type="scientific">Zophobas morio</name>
    <dbReference type="NCBI Taxonomy" id="2755281"/>
    <lineage>
        <taxon>Eukaryota</taxon>
        <taxon>Metazoa</taxon>
        <taxon>Ecdysozoa</taxon>
        <taxon>Arthropoda</taxon>
        <taxon>Hexapoda</taxon>
        <taxon>Insecta</taxon>
        <taxon>Pterygota</taxon>
        <taxon>Neoptera</taxon>
        <taxon>Endopterygota</taxon>
        <taxon>Coleoptera</taxon>
        <taxon>Polyphaga</taxon>
        <taxon>Cucujiformia</taxon>
        <taxon>Tenebrionidae</taxon>
        <taxon>Zophobas</taxon>
    </lineage>
</organism>
<feature type="region of interest" description="Disordered" evidence="1">
    <location>
        <begin position="317"/>
        <end position="344"/>
    </location>
</feature>
<proteinExistence type="predicted"/>
<reference evidence="2" key="1">
    <citation type="journal article" date="2023" name="G3 (Bethesda)">
        <title>Whole genome assemblies of Zophobas morio and Tenebrio molitor.</title>
        <authorList>
            <person name="Kaur S."/>
            <person name="Stinson S.A."/>
            <person name="diCenzo G.C."/>
        </authorList>
    </citation>
    <scope>NUCLEOTIDE SEQUENCE</scope>
    <source>
        <strain evidence="2">QUZm001</strain>
    </source>
</reference>
<dbReference type="Proteomes" id="UP001168821">
    <property type="component" value="Unassembled WGS sequence"/>
</dbReference>
<feature type="compositionally biased region" description="Basic and acidic residues" evidence="1">
    <location>
        <begin position="319"/>
        <end position="333"/>
    </location>
</feature>
<keyword evidence="3" id="KW-1185">Reference proteome</keyword>
<dbReference type="AlphaFoldDB" id="A0AA38I8I9"/>
<feature type="compositionally biased region" description="Polar residues" evidence="1">
    <location>
        <begin position="55"/>
        <end position="66"/>
    </location>
</feature>
<sequence>MKKLGPATQSPAVESDDTVPPTSPEVLVTAPAGMAASPSSSPATAFPSDLVQPPQAGTSPFTTGSPWSFPPTGRFDPPTVAHGSLGVGIAAELPSAAPQPAADAIVDFGAKLDKLVETMMVCFAQQNAAAAAATASATASAAAASTAIRSVPVPTLRTEEYLRTFGGEPEEEPEDFIAEVEAYFTEVGALNHRHQVLVAHRQLRGVAARQNKYYTASDARVADLWRRLRASFGTEAKFAELLAKFTASSYNRRDPLEVYIDKQQRLYRRLFPNSSDERVVDELIKQMPASIRATLAVGKYGSLDEFGRTAQRVLSLSADGERKKSTENWRRAVETSPPQPDASA</sequence>
<evidence type="ECO:0000313" key="2">
    <source>
        <dbReference type="EMBL" id="KAJ3649647.1"/>
    </source>
</evidence>